<dbReference type="GeneID" id="57132476"/>
<dbReference type="EMBL" id="CP122959">
    <property type="protein sequence ID" value="WGI18863.1"/>
    <property type="molecule type" value="Genomic_DNA"/>
</dbReference>
<feature type="chain" id="PRO_5042691254" evidence="1">
    <location>
        <begin position="20"/>
        <end position="212"/>
    </location>
</feature>
<sequence>MLKILKRLLPILGLLFLLAGCEKPLDTKQQVKDDLNTILQISKTQQTALSTLENAGQGVPDSYLKIQEKYPDQNLLEVKGSKIAQTAATRTAAYDTLKAQQAELKPVVKRLIKIANQESDELPIEFIKDLNQSLKLSALDYTTLSNFYDAATTAETDFYADHTSADAHADDLAAPINRLNQYYSAIYQQAEIAKVNINTVTAQAKKVQKQLD</sequence>
<dbReference type="AlphaFoldDB" id="A0A1W6D3R6"/>
<dbReference type="Proteomes" id="UP000239650">
    <property type="component" value="Unassembled WGS sequence"/>
</dbReference>
<reference evidence="2 4" key="1">
    <citation type="submission" date="2018-02" db="EMBL/GenBank/DDBJ databases">
        <authorList>
            <person name="Rodrigo-Torres L."/>
            <person name="Arahal R. D."/>
            <person name="Lucena T."/>
        </authorList>
    </citation>
    <scope>NUCLEOTIDE SEQUENCE [LARGE SCALE GENOMIC DNA]</scope>
    <source>
        <strain evidence="2 4">CECT 9267</strain>
    </source>
</reference>
<dbReference type="InterPro" id="IPR036785">
    <property type="entry name" value="YkyA-like_sf"/>
</dbReference>
<reference evidence="3" key="2">
    <citation type="submission" date="2023-04" db="EMBL/GenBank/DDBJ databases">
        <title>Novel strain of Lactilactobacillus sakei and use thereof.</title>
        <authorList>
            <person name="Kim S.Y."/>
        </authorList>
    </citation>
    <scope>NUCLEOTIDE SEQUENCE</scope>
    <source>
        <strain evidence="3">HUP1</strain>
    </source>
</reference>
<keyword evidence="1" id="KW-0732">Signal</keyword>
<organism evidence="2 4">
    <name type="scientific">Latilactobacillus sakei</name>
    <name type="common">Lactobacillus sakei</name>
    <dbReference type="NCBI Taxonomy" id="1599"/>
    <lineage>
        <taxon>Bacteria</taxon>
        <taxon>Bacillati</taxon>
        <taxon>Bacillota</taxon>
        <taxon>Bacilli</taxon>
        <taxon>Lactobacillales</taxon>
        <taxon>Lactobacillaceae</taxon>
        <taxon>Latilactobacillus</taxon>
    </lineage>
</organism>
<name>A0A1W6D3R6_LATSK</name>
<evidence type="ECO:0000256" key="1">
    <source>
        <dbReference type="SAM" id="SignalP"/>
    </source>
</evidence>
<dbReference type="EMBL" id="OKRC01000003">
    <property type="protein sequence ID" value="SPE20384.1"/>
    <property type="molecule type" value="Genomic_DNA"/>
</dbReference>
<protein>
    <submittedName>
        <fullName evidence="2">Uncharacterized protein</fullName>
    </submittedName>
</protein>
<accession>A0A1W6D3R6</accession>
<evidence type="ECO:0000313" key="3">
    <source>
        <dbReference type="EMBL" id="WGI18863.1"/>
    </source>
</evidence>
<dbReference type="Proteomes" id="UP001179858">
    <property type="component" value="Chromosome"/>
</dbReference>
<evidence type="ECO:0000313" key="4">
    <source>
        <dbReference type="Proteomes" id="UP000239650"/>
    </source>
</evidence>
<dbReference type="RefSeq" id="WP_025016262.1">
    <property type="nucleotide sequence ID" value="NZ_BJLN01000008.1"/>
</dbReference>
<feature type="signal peptide" evidence="1">
    <location>
        <begin position="1"/>
        <end position="19"/>
    </location>
</feature>
<evidence type="ECO:0000313" key="2">
    <source>
        <dbReference type="EMBL" id="SPE20384.1"/>
    </source>
</evidence>
<gene>
    <name evidence="2" type="ORF">LAS9267_00768</name>
    <name evidence="3" type="ORF">QBD03_08925</name>
</gene>
<dbReference type="PROSITE" id="PS51257">
    <property type="entry name" value="PROKAR_LIPOPROTEIN"/>
    <property type="match status" value="1"/>
</dbReference>
<dbReference type="Gene3D" id="1.20.120.570">
    <property type="entry name" value="YkyA-like"/>
    <property type="match status" value="1"/>
</dbReference>
<proteinExistence type="predicted"/>